<protein>
    <submittedName>
        <fullName evidence="1">Uncharacterized protein</fullName>
    </submittedName>
</protein>
<gene>
    <name evidence="1" type="ORF">HMPREF1250_1915</name>
</gene>
<comment type="caution">
    <text evidence="1">The sequence shown here is derived from an EMBL/GenBank/DDBJ whole genome shotgun (WGS) entry which is preliminary data.</text>
</comment>
<keyword evidence="2" id="KW-1185">Reference proteome</keyword>
<dbReference type="EMBL" id="AWXA01000041">
    <property type="protein sequence ID" value="ERT58654.1"/>
    <property type="molecule type" value="Genomic_DNA"/>
</dbReference>
<dbReference type="AlphaFoldDB" id="U7UIF5"/>
<organism evidence="1 2">
    <name type="scientific">Megasphaera vaginalis</name>
    <name type="common">ex Srinivasan et al. 2021</name>
    <dbReference type="NCBI Taxonomy" id="1111454"/>
    <lineage>
        <taxon>Bacteria</taxon>
        <taxon>Bacillati</taxon>
        <taxon>Bacillota</taxon>
        <taxon>Negativicutes</taxon>
        <taxon>Veillonellales</taxon>
        <taxon>Veillonellaceae</taxon>
        <taxon>Megasphaera</taxon>
    </lineage>
</organism>
<evidence type="ECO:0000313" key="2">
    <source>
        <dbReference type="Proteomes" id="UP000017090"/>
    </source>
</evidence>
<dbReference type="Proteomes" id="UP000017090">
    <property type="component" value="Unassembled WGS sequence"/>
</dbReference>
<dbReference type="STRING" id="1111454.HMPREF1250_1915"/>
<proteinExistence type="predicted"/>
<accession>U7UIF5</accession>
<name>U7UIF5_9FIRM</name>
<reference evidence="1 2" key="1">
    <citation type="submission" date="2013-09" db="EMBL/GenBank/DDBJ databases">
        <authorList>
            <person name="Durkin A.S."/>
            <person name="Haft D.R."/>
            <person name="McCorrison J."/>
            <person name="Torralba M."/>
            <person name="Gillis M."/>
            <person name="Haft D.H."/>
            <person name="Methe B."/>
            <person name="Sutton G."/>
            <person name="Nelson K.E."/>
        </authorList>
    </citation>
    <scope>NUCLEOTIDE SEQUENCE [LARGE SCALE GENOMIC DNA]</scope>
    <source>
        <strain evidence="1 2">BV3C16-1</strain>
    </source>
</reference>
<evidence type="ECO:0000313" key="1">
    <source>
        <dbReference type="EMBL" id="ERT58654.1"/>
    </source>
</evidence>
<sequence length="52" mass="6002">MVFITFVSPLCLLASFFHSQNESVSIACEMALIYNGHIKQKNVKRCTKKVYY</sequence>